<dbReference type="InterPro" id="IPR003611">
    <property type="entry name" value="NUMOD3"/>
</dbReference>
<comment type="caution">
    <text evidence="3">The sequence shown here is derived from an EMBL/GenBank/DDBJ whole genome shotgun (WGS) entry which is preliminary data.</text>
</comment>
<organism evidence="3">
    <name type="scientific">marine sediment metagenome</name>
    <dbReference type="NCBI Taxonomy" id="412755"/>
    <lineage>
        <taxon>unclassified sequences</taxon>
        <taxon>metagenomes</taxon>
        <taxon>ecological metagenomes</taxon>
    </lineage>
</organism>
<reference evidence="3" key="1">
    <citation type="journal article" date="2015" name="Nature">
        <title>Complex archaea that bridge the gap between prokaryotes and eukaryotes.</title>
        <authorList>
            <person name="Spang A."/>
            <person name="Saw J.H."/>
            <person name="Jorgensen S.L."/>
            <person name="Zaremba-Niedzwiedzka K."/>
            <person name="Martijn J."/>
            <person name="Lind A.E."/>
            <person name="van Eijk R."/>
            <person name="Schleper C."/>
            <person name="Guy L."/>
            <person name="Ettema T.J."/>
        </authorList>
    </citation>
    <scope>NUCLEOTIDE SEQUENCE</scope>
</reference>
<gene>
    <name evidence="3" type="ORF">LCGC14_2352350</name>
</gene>
<proteinExistence type="predicted"/>
<dbReference type="SUPFAM" id="SSF64496">
    <property type="entry name" value="DNA-binding domain of intron-encoded endonucleases"/>
    <property type="match status" value="1"/>
</dbReference>
<dbReference type="GO" id="GO:0003677">
    <property type="term" value="F:DNA binding"/>
    <property type="evidence" value="ECO:0007669"/>
    <property type="project" value="InterPro"/>
</dbReference>
<feature type="domain" description="Nuclease associated modular" evidence="2">
    <location>
        <begin position="39"/>
        <end position="55"/>
    </location>
</feature>
<accession>A0A0F9C8W5</accession>
<sequence length="127" mass="14190">MIKQFDTYQTGYNMTTGGESNWTKVVSDATRKKLSEAGKGRRVSQSTRKKMSQSSKGRIFTNSHREKLSQANKRRWQEGGNIGKKGKPCVVNGVYYPTCSEAIKQNNISGPTFRKWVKLGKNGAAIL</sequence>
<feature type="region of interest" description="Disordered" evidence="1">
    <location>
        <begin position="32"/>
        <end position="83"/>
    </location>
</feature>
<dbReference type="EMBL" id="LAZR01034273">
    <property type="protein sequence ID" value="KKL45763.1"/>
    <property type="molecule type" value="Genomic_DNA"/>
</dbReference>
<evidence type="ECO:0000259" key="2">
    <source>
        <dbReference type="SMART" id="SM00496"/>
    </source>
</evidence>
<name>A0A0F9C8W5_9ZZZZ</name>
<feature type="domain" description="Nuclease associated modular" evidence="2">
    <location>
        <begin position="56"/>
        <end position="72"/>
    </location>
</feature>
<evidence type="ECO:0000256" key="1">
    <source>
        <dbReference type="SAM" id="MobiDB-lite"/>
    </source>
</evidence>
<feature type="compositionally biased region" description="Polar residues" evidence="1">
    <location>
        <begin position="52"/>
        <end position="62"/>
    </location>
</feature>
<feature type="domain" description="Nuclease associated modular" evidence="2">
    <location>
        <begin position="22"/>
        <end position="38"/>
    </location>
</feature>
<dbReference type="Pfam" id="PF07460">
    <property type="entry name" value="NUMOD3"/>
    <property type="match status" value="1"/>
</dbReference>
<dbReference type="SMART" id="SM00496">
    <property type="entry name" value="IENR2"/>
    <property type="match status" value="3"/>
</dbReference>
<evidence type="ECO:0000313" key="3">
    <source>
        <dbReference type="EMBL" id="KKL45763.1"/>
    </source>
</evidence>
<dbReference type="AlphaFoldDB" id="A0A0F9C8W5"/>
<protein>
    <recommendedName>
        <fullName evidence="2">Nuclease associated modular domain-containing protein</fullName>
    </recommendedName>
</protein>